<dbReference type="Pfam" id="PF06282">
    <property type="entry name" value="DUF1036"/>
    <property type="match status" value="1"/>
</dbReference>
<name>A0ABY2XEJ9_9RHOB</name>
<dbReference type="InterPro" id="IPR009380">
    <property type="entry name" value="DUF1036"/>
</dbReference>
<dbReference type="EMBL" id="VCPC01000001">
    <property type="protein sequence ID" value="TMV14893.1"/>
    <property type="molecule type" value="Genomic_DNA"/>
</dbReference>
<dbReference type="Proteomes" id="UP001191082">
    <property type="component" value="Unassembled WGS sequence"/>
</dbReference>
<reference evidence="2 3" key="1">
    <citation type="submission" date="2019-05" db="EMBL/GenBank/DDBJ databases">
        <title>Marivita sp. nov. isolated from sea sediment.</title>
        <authorList>
            <person name="Kim W."/>
        </authorList>
    </citation>
    <scope>NUCLEOTIDE SEQUENCE [LARGE SCALE GENOMIC DNA]</scope>
    <source>
        <strain evidence="2 3">CAU 1492</strain>
    </source>
</reference>
<dbReference type="RefSeq" id="WP_138862245.1">
    <property type="nucleotide sequence ID" value="NZ_VCPC01000001.1"/>
</dbReference>
<gene>
    <name evidence="2" type="ORF">FGK64_02625</name>
</gene>
<evidence type="ECO:0000313" key="3">
    <source>
        <dbReference type="Proteomes" id="UP001191082"/>
    </source>
</evidence>
<keyword evidence="1" id="KW-0732">Signal</keyword>
<sequence length="331" mass="35676">MKATAYVSALMLLALQAPGPARAGLQVCNDTKANQSVAVGYEADGKLVSQGWWNLAPTQCAETIEGDLTHRYYYLLSESKGWEFAAEDFRFCTMEKAFVIPGSDECAARGFQSAMFRQIDTGASAGSHRVALSEMMHQAETRPEVAGESYHGDARIQGCSQPVEDSQAICSFHAGGTKFLVVAGAGTPGFLFKRLHEKAPGASVTVRGRLTEVSGLGAHMVLTGLSGREPTEADIILNRMQGTWFAHDDANARFDVVGSERTSTFGGRPGQTEYLAIGQTCGQNANAGLYLSATDAETGEEQCYKVEVLDAQKMTLIYLPDGNFLEFRRGD</sequence>
<organism evidence="2 3">
    <name type="scientific">Arenibacterium halophilum</name>
    <dbReference type="NCBI Taxonomy" id="2583821"/>
    <lineage>
        <taxon>Bacteria</taxon>
        <taxon>Pseudomonadati</taxon>
        <taxon>Pseudomonadota</taxon>
        <taxon>Alphaproteobacteria</taxon>
        <taxon>Rhodobacterales</taxon>
        <taxon>Paracoccaceae</taxon>
        <taxon>Arenibacterium</taxon>
    </lineage>
</organism>
<keyword evidence="3" id="KW-1185">Reference proteome</keyword>
<feature type="signal peptide" evidence="1">
    <location>
        <begin position="1"/>
        <end position="23"/>
    </location>
</feature>
<evidence type="ECO:0000256" key="1">
    <source>
        <dbReference type="SAM" id="SignalP"/>
    </source>
</evidence>
<evidence type="ECO:0000313" key="2">
    <source>
        <dbReference type="EMBL" id="TMV14893.1"/>
    </source>
</evidence>
<accession>A0ABY2XEJ9</accession>
<feature type="chain" id="PRO_5047311327" evidence="1">
    <location>
        <begin position="24"/>
        <end position="331"/>
    </location>
</feature>
<comment type="caution">
    <text evidence="2">The sequence shown here is derived from an EMBL/GenBank/DDBJ whole genome shotgun (WGS) entry which is preliminary data.</text>
</comment>
<protein>
    <submittedName>
        <fullName evidence="2">DUF1036 domain-containing protein</fullName>
    </submittedName>
</protein>
<proteinExistence type="predicted"/>